<feature type="transmembrane region" description="Helical" evidence="7">
    <location>
        <begin position="202"/>
        <end position="224"/>
    </location>
</feature>
<dbReference type="GO" id="GO:0016020">
    <property type="term" value="C:membrane"/>
    <property type="evidence" value="ECO:0007669"/>
    <property type="project" value="UniProtKB-SubCell"/>
</dbReference>
<feature type="transmembrane region" description="Helical" evidence="7">
    <location>
        <begin position="29"/>
        <end position="54"/>
    </location>
</feature>
<protein>
    <recommendedName>
        <fullName evidence="7">Palmitoyltransferase</fullName>
        <ecNumber evidence="7">2.3.1.225</ecNumber>
    </recommendedName>
</protein>
<dbReference type="Pfam" id="PF01529">
    <property type="entry name" value="DHHC"/>
    <property type="match status" value="1"/>
</dbReference>
<evidence type="ECO:0000256" key="7">
    <source>
        <dbReference type="RuleBase" id="RU079119"/>
    </source>
</evidence>
<dbReference type="OrthoDB" id="331948at2759"/>
<evidence type="ECO:0000256" key="1">
    <source>
        <dbReference type="ARBA" id="ARBA00004141"/>
    </source>
</evidence>
<keyword evidence="2 7" id="KW-0808">Transferase</keyword>
<gene>
    <name evidence="9" type="ORF">BmR1_04g08101</name>
</gene>
<feature type="transmembrane region" description="Helical" evidence="7">
    <location>
        <begin position="66"/>
        <end position="87"/>
    </location>
</feature>
<evidence type="ECO:0000256" key="3">
    <source>
        <dbReference type="ARBA" id="ARBA00022692"/>
    </source>
</evidence>
<comment type="similarity">
    <text evidence="7">Belongs to the DHHC palmitoyltransferase family.</text>
</comment>
<dbReference type="PROSITE" id="PS50216">
    <property type="entry name" value="DHHC"/>
    <property type="match status" value="1"/>
</dbReference>
<feature type="domain" description="Palmitoyltransferase DHHC" evidence="8">
    <location>
        <begin position="109"/>
        <end position="240"/>
    </location>
</feature>
<evidence type="ECO:0000313" key="10">
    <source>
        <dbReference type="Proteomes" id="UP000002899"/>
    </source>
</evidence>
<dbReference type="InterPro" id="IPR039859">
    <property type="entry name" value="PFA4/ZDH16/20/ERF2-like"/>
</dbReference>
<keyword evidence="10" id="KW-1185">Reference proteome</keyword>
<dbReference type="KEGG" id="bmic:BmR1_04g08101"/>
<dbReference type="EMBL" id="LN871599">
    <property type="protein sequence ID" value="SIO73791.1"/>
    <property type="molecule type" value="Genomic_DNA"/>
</dbReference>
<evidence type="ECO:0000256" key="4">
    <source>
        <dbReference type="ARBA" id="ARBA00022989"/>
    </source>
</evidence>
<evidence type="ECO:0000256" key="5">
    <source>
        <dbReference type="ARBA" id="ARBA00023136"/>
    </source>
</evidence>
<dbReference type="Proteomes" id="UP000002899">
    <property type="component" value="Chromosome IV"/>
</dbReference>
<evidence type="ECO:0000313" key="9">
    <source>
        <dbReference type="EMBL" id="SIO73791.1"/>
    </source>
</evidence>
<evidence type="ECO:0000256" key="2">
    <source>
        <dbReference type="ARBA" id="ARBA00022679"/>
    </source>
</evidence>
<name>A0A1N6LY48_BABMR</name>
<sequence length="384" mass="45143">MAYAPTQYTCARKKYSLIPFDEVRLVKTFSGFTVLFMLYLIIITGYYNSLIILLHLKHSNSVVVCYLAYNITVFMSIWCHITCMLSNPGLIPLPSENQTDDTRIELFERCVKCGSIKPFSTHHCSVCNRCIYKMNHHCPWINNCVGQFNQKQFFLFTFYSFFQCVFELILILKRFNIIPENMFPSHAYSLFHILNDFTTVEFLSMFTSLLFGVVFMLFCLIMIIDQLTYIKTNTLPIDNIQKMNGKKLSFTQSLNQFFGCKFNWTWFVPITVYPPFMLSLKSTSKFSESDVIALACYEYSPEVTFIENNIELNSIKKYENLSINDTKNALPLKELQRGIRIMDRRRCIKRKSFLERLLNGTSRKYYRKNCTHALHTDYVTHTPY</sequence>
<evidence type="ECO:0000256" key="6">
    <source>
        <dbReference type="ARBA" id="ARBA00023315"/>
    </source>
</evidence>
<feature type="transmembrane region" description="Helical" evidence="7">
    <location>
        <begin position="153"/>
        <end position="172"/>
    </location>
</feature>
<dbReference type="VEuPathDB" id="PiroplasmaDB:BmR1_04g08101"/>
<accession>A0A1N6LY48</accession>
<dbReference type="InterPro" id="IPR001594">
    <property type="entry name" value="Palmitoyltrfase_DHHC"/>
</dbReference>
<evidence type="ECO:0000259" key="8">
    <source>
        <dbReference type="Pfam" id="PF01529"/>
    </source>
</evidence>
<organism evidence="9 10">
    <name type="scientific">Babesia microti (strain RI)</name>
    <dbReference type="NCBI Taxonomy" id="1133968"/>
    <lineage>
        <taxon>Eukaryota</taxon>
        <taxon>Sar</taxon>
        <taxon>Alveolata</taxon>
        <taxon>Apicomplexa</taxon>
        <taxon>Aconoidasida</taxon>
        <taxon>Piroplasmida</taxon>
        <taxon>Babesiidae</taxon>
        <taxon>Babesia</taxon>
    </lineage>
</organism>
<reference evidence="9 10" key="1">
    <citation type="journal article" date="2012" name="Nucleic Acids Res.">
        <title>Sequencing of the smallest Apicomplexan genome from the human pathogen Babesia microti.</title>
        <authorList>
            <person name="Cornillot E."/>
            <person name="Hadj-Kaddour K."/>
            <person name="Dassouli A."/>
            <person name="Noel B."/>
            <person name="Ranwez V."/>
            <person name="Vacherie B."/>
            <person name="Augagneur Y."/>
            <person name="Bres V."/>
            <person name="Duclos A."/>
            <person name="Randazzo S."/>
            <person name="Carcy B."/>
            <person name="Debierre-Grockiego F."/>
            <person name="Delbecq S."/>
            <person name="Moubri-Menage K."/>
            <person name="Shams-Eldin H."/>
            <person name="Usmani-Brown S."/>
            <person name="Bringaud F."/>
            <person name="Wincker P."/>
            <person name="Vivares C.P."/>
            <person name="Schwarz R.T."/>
            <person name="Schetters T.P."/>
            <person name="Krause P.J."/>
            <person name="Gorenflot A."/>
            <person name="Berry V."/>
            <person name="Barbe V."/>
            <person name="Ben Mamoun C."/>
        </authorList>
    </citation>
    <scope>NUCLEOTIDE SEQUENCE [LARGE SCALE GENOMIC DNA]</scope>
    <source>
        <strain evidence="9 10">RI</strain>
    </source>
</reference>
<dbReference type="PANTHER" id="PTHR12246">
    <property type="entry name" value="PALMITOYLTRANSFERASE ZDHHC16"/>
    <property type="match status" value="1"/>
</dbReference>
<keyword evidence="3 7" id="KW-0812">Transmembrane</keyword>
<reference evidence="9 10" key="3">
    <citation type="journal article" date="2016" name="Sci. Rep.">
        <title>Genome-wide diversity and gene expression profiling of Babesia microti isolates identify polymorphic genes that mediate host-pathogen interactions.</title>
        <authorList>
            <person name="Silva J.C."/>
            <person name="Cornillot E."/>
            <person name="McCracken C."/>
            <person name="Usmani-Brown S."/>
            <person name="Dwivedi A."/>
            <person name="Ifeonu O.O."/>
            <person name="Crabtree J."/>
            <person name="Gotia H.T."/>
            <person name="Virji A.Z."/>
            <person name="Reynes C."/>
            <person name="Colinge J."/>
            <person name="Kumar V."/>
            <person name="Lawres L."/>
            <person name="Pazzi J.E."/>
            <person name="Pablo J.V."/>
            <person name="Hung C."/>
            <person name="Brancato J."/>
            <person name="Kumari P."/>
            <person name="Orvis J."/>
            <person name="Tretina K."/>
            <person name="Chibucos M."/>
            <person name="Ott S."/>
            <person name="Sadzewicz L."/>
            <person name="Sengamalay N."/>
            <person name="Shetty A.C."/>
            <person name="Su Q."/>
            <person name="Tallon L."/>
            <person name="Fraser C.M."/>
            <person name="Frutos R."/>
            <person name="Molina D.M."/>
            <person name="Krause P.J."/>
            <person name="Ben Mamoun C."/>
        </authorList>
    </citation>
    <scope>NUCLEOTIDE SEQUENCE [LARGE SCALE GENOMIC DNA]</scope>
    <source>
        <strain evidence="9 10">RI</strain>
    </source>
</reference>
<proteinExistence type="inferred from homology"/>
<reference evidence="9 10" key="2">
    <citation type="journal article" date="2013" name="PLoS ONE">
        <title>Whole genome mapping and re-organization of the nuclear and mitochondrial genomes of Babesia microti isolates.</title>
        <authorList>
            <person name="Cornillot E."/>
            <person name="Dassouli A."/>
            <person name="Garg A."/>
            <person name="Pachikara N."/>
            <person name="Randazzo S."/>
            <person name="Depoix D."/>
            <person name="Carcy B."/>
            <person name="Delbecq S."/>
            <person name="Frutos R."/>
            <person name="Silva J.C."/>
            <person name="Sutton R."/>
            <person name="Krause P.J."/>
            <person name="Mamoun C.B."/>
        </authorList>
    </citation>
    <scope>NUCLEOTIDE SEQUENCE [LARGE SCALE GENOMIC DNA]</scope>
    <source>
        <strain evidence="9 10">RI</strain>
    </source>
</reference>
<dbReference type="EC" id="2.3.1.225" evidence="7"/>
<comment type="domain">
    <text evidence="7">The DHHC domain is required for palmitoyltransferase activity.</text>
</comment>
<comment type="catalytic activity">
    <reaction evidence="7">
        <text>L-cysteinyl-[protein] + hexadecanoyl-CoA = S-hexadecanoyl-L-cysteinyl-[protein] + CoA</text>
        <dbReference type="Rhea" id="RHEA:36683"/>
        <dbReference type="Rhea" id="RHEA-COMP:10131"/>
        <dbReference type="Rhea" id="RHEA-COMP:11032"/>
        <dbReference type="ChEBI" id="CHEBI:29950"/>
        <dbReference type="ChEBI" id="CHEBI:57287"/>
        <dbReference type="ChEBI" id="CHEBI:57379"/>
        <dbReference type="ChEBI" id="CHEBI:74151"/>
        <dbReference type="EC" id="2.3.1.225"/>
    </reaction>
</comment>
<keyword evidence="5 7" id="KW-0472">Membrane</keyword>
<keyword evidence="4 7" id="KW-1133">Transmembrane helix</keyword>
<dbReference type="GeneID" id="24426258"/>
<dbReference type="RefSeq" id="XP_021337851.1">
    <property type="nucleotide sequence ID" value="XM_021482661.1"/>
</dbReference>
<dbReference type="AlphaFoldDB" id="A0A1N6LY48"/>
<comment type="subcellular location">
    <subcellularLocation>
        <location evidence="1">Membrane</location>
        <topology evidence="1">Multi-pass membrane protein</topology>
    </subcellularLocation>
</comment>
<dbReference type="GO" id="GO:0019706">
    <property type="term" value="F:protein-cysteine S-palmitoyltransferase activity"/>
    <property type="evidence" value="ECO:0007669"/>
    <property type="project" value="UniProtKB-EC"/>
</dbReference>
<keyword evidence="6 7" id="KW-0012">Acyltransferase</keyword>